<organism evidence="1 2">
    <name type="scientific">Sphingobium amiense</name>
    <dbReference type="NCBI Taxonomy" id="135719"/>
    <lineage>
        <taxon>Bacteria</taxon>
        <taxon>Pseudomonadati</taxon>
        <taxon>Pseudomonadota</taxon>
        <taxon>Alphaproteobacteria</taxon>
        <taxon>Sphingomonadales</taxon>
        <taxon>Sphingomonadaceae</taxon>
        <taxon>Sphingobium</taxon>
    </lineage>
</organism>
<dbReference type="InterPro" id="IPR018841">
    <property type="entry name" value="DUF2442"/>
</dbReference>
<dbReference type="RefSeq" id="WP_066696632.1">
    <property type="nucleotide sequence ID" value="NZ_AP018664.1"/>
</dbReference>
<dbReference type="Proteomes" id="UP000279959">
    <property type="component" value="Chromosome"/>
</dbReference>
<gene>
    <name evidence="1" type="ORF">SAMIE_1035800</name>
</gene>
<dbReference type="Gene3D" id="3.30.2020.40">
    <property type="entry name" value="Uncharacterised protein PF10387, DUF2442"/>
    <property type="match status" value="1"/>
</dbReference>
<sequence length="117" mass="12600">MGELTQAQFEEAVRRGEHDLVVKPRARAARYDRASGHIVIDLVSGATFSFPATLAQGLEHAGPDQLAAVEVAGAGFGLHWEELDADLTVEGLMAGRFGSARYMAERFGPDWNSEAAE</sequence>
<dbReference type="EMBL" id="AP018664">
    <property type="protein sequence ID" value="BBE00080.1"/>
    <property type="molecule type" value="Genomic_DNA"/>
</dbReference>
<reference evidence="1 2" key="1">
    <citation type="submission" date="2018-05" db="EMBL/GenBank/DDBJ databases">
        <title>Complete Genome Sequence of the Nonylphenol-Degrading Bacterium Sphingobium amiense DSM 16289T.</title>
        <authorList>
            <person name="Ootsuka M."/>
            <person name="Nishizawa T."/>
            <person name="Ohta H."/>
        </authorList>
    </citation>
    <scope>NUCLEOTIDE SEQUENCE [LARGE SCALE GENOMIC DNA]</scope>
    <source>
        <strain evidence="1 2">DSM 16289</strain>
    </source>
</reference>
<dbReference type="Pfam" id="PF10387">
    <property type="entry name" value="DUF2442"/>
    <property type="match status" value="1"/>
</dbReference>
<evidence type="ECO:0000313" key="2">
    <source>
        <dbReference type="Proteomes" id="UP000279959"/>
    </source>
</evidence>
<dbReference type="AlphaFoldDB" id="A0A494WGX4"/>
<name>A0A494WGX4_9SPHN</name>
<proteinExistence type="predicted"/>
<dbReference type="KEGG" id="sami:SAMIE_1035800"/>
<protein>
    <submittedName>
        <fullName evidence="1">DUF2442 domain-containing protein</fullName>
    </submittedName>
</protein>
<keyword evidence="2" id="KW-1185">Reference proteome</keyword>
<accession>A0A494WGX4</accession>
<evidence type="ECO:0000313" key="1">
    <source>
        <dbReference type="EMBL" id="BBE00080.1"/>
    </source>
</evidence>